<keyword evidence="6" id="KW-1185">Reference proteome</keyword>
<comment type="similarity">
    <text evidence="3">Belongs to the acetyltransferase family. RimJ subfamily.</text>
</comment>
<evidence type="ECO:0000313" key="5">
    <source>
        <dbReference type="EMBL" id="MCK6256343.1"/>
    </source>
</evidence>
<evidence type="ECO:0000259" key="4">
    <source>
        <dbReference type="PROSITE" id="PS51186"/>
    </source>
</evidence>
<evidence type="ECO:0000313" key="6">
    <source>
        <dbReference type="Proteomes" id="UP001139011"/>
    </source>
</evidence>
<name>A0A9X1XBH1_9BACL</name>
<dbReference type="PROSITE" id="PS51186">
    <property type="entry name" value="GNAT"/>
    <property type="match status" value="1"/>
</dbReference>
<dbReference type="InterPro" id="IPR000182">
    <property type="entry name" value="GNAT_dom"/>
</dbReference>
<gene>
    <name evidence="5" type="ORF">LCY76_07010</name>
</gene>
<dbReference type="RefSeq" id="WP_248252033.1">
    <property type="nucleotide sequence ID" value="NZ_JAIWJX010000002.1"/>
</dbReference>
<dbReference type="InterPro" id="IPR051531">
    <property type="entry name" value="N-acetyltransferase"/>
</dbReference>
<dbReference type="AlphaFoldDB" id="A0A9X1XBH1"/>
<dbReference type="InterPro" id="IPR016181">
    <property type="entry name" value="Acyl_CoA_acyltransferase"/>
</dbReference>
<proteinExistence type="inferred from homology"/>
<comment type="caution">
    <text evidence="5">The sequence shown here is derived from an EMBL/GenBank/DDBJ whole genome shotgun (WGS) entry which is preliminary data.</text>
</comment>
<organism evidence="5 6">
    <name type="scientific">Fictibacillus marinisediminis</name>
    <dbReference type="NCBI Taxonomy" id="2878389"/>
    <lineage>
        <taxon>Bacteria</taxon>
        <taxon>Bacillati</taxon>
        <taxon>Bacillota</taxon>
        <taxon>Bacilli</taxon>
        <taxon>Bacillales</taxon>
        <taxon>Fictibacillaceae</taxon>
        <taxon>Fictibacillus</taxon>
    </lineage>
</organism>
<dbReference type="SUPFAM" id="SSF55729">
    <property type="entry name" value="Acyl-CoA N-acyltransferases (Nat)"/>
    <property type="match status" value="1"/>
</dbReference>
<evidence type="ECO:0000256" key="1">
    <source>
        <dbReference type="ARBA" id="ARBA00022679"/>
    </source>
</evidence>
<dbReference type="Gene3D" id="3.40.630.30">
    <property type="match status" value="1"/>
</dbReference>
<dbReference type="Proteomes" id="UP001139011">
    <property type="component" value="Unassembled WGS sequence"/>
</dbReference>
<dbReference type="PANTHER" id="PTHR43792">
    <property type="entry name" value="GNAT FAMILY, PUTATIVE (AFU_ORTHOLOGUE AFUA_3G00765)-RELATED-RELATED"/>
    <property type="match status" value="1"/>
</dbReference>
<dbReference type="CDD" id="cd04301">
    <property type="entry name" value="NAT_SF"/>
    <property type="match status" value="1"/>
</dbReference>
<dbReference type="Pfam" id="PF13302">
    <property type="entry name" value="Acetyltransf_3"/>
    <property type="match status" value="1"/>
</dbReference>
<feature type="domain" description="N-acetyltransferase" evidence="4">
    <location>
        <begin position="8"/>
        <end position="162"/>
    </location>
</feature>
<reference evidence="5" key="1">
    <citation type="submission" date="2021-09" db="EMBL/GenBank/DDBJ databases">
        <title>Genome analysis of Fictibacillus sp. KIGAM418 isolated from marine sediment.</title>
        <authorList>
            <person name="Seo M.-J."/>
            <person name="Cho E.-S."/>
            <person name="Hwang C.Y."/>
        </authorList>
    </citation>
    <scope>NUCLEOTIDE SEQUENCE</scope>
    <source>
        <strain evidence="5">KIGAM418</strain>
    </source>
</reference>
<dbReference type="PANTHER" id="PTHR43792:SF8">
    <property type="entry name" value="[RIBOSOMAL PROTEIN US5]-ALANINE N-ACETYLTRANSFERASE"/>
    <property type="match status" value="1"/>
</dbReference>
<dbReference type="GO" id="GO:0005737">
    <property type="term" value="C:cytoplasm"/>
    <property type="evidence" value="ECO:0007669"/>
    <property type="project" value="TreeGrafter"/>
</dbReference>
<keyword evidence="2" id="KW-0012">Acyltransferase</keyword>
<evidence type="ECO:0000256" key="2">
    <source>
        <dbReference type="ARBA" id="ARBA00023315"/>
    </source>
</evidence>
<protein>
    <submittedName>
        <fullName evidence="5">GNAT family N-acetyltransferase</fullName>
    </submittedName>
</protein>
<keyword evidence="1" id="KW-0808">Transferase</keyword>
<dbReference type="EMBL" id="JAIWJX010000002">
    <property type="protein sequence ID" value="MCK6256343.1"/>
    <property type="molecule type" value="Genomic_DNA"/>
</dbReference>
<sequence>MAEQTSSLQIQPWADGDLNLLYKLNTPEMTKHLGGPESEELFLGRHKRYLDLGDRGCMYTVILDNGEAAGSVGYWESVWVDETVYEIGWSVVLSHQGKGIASQAVAAAITQAKAEKKHKFLHAFPSIGNRASNAICRKLGFIFLNECQFEYPPGSMMQCNNWRLNLE</sequence>
<dbReference type="GO" id="GO:0008999">
    <property type="term" value="F:protein-N-terminal-alanine acetyltransferase activity"/>
    <property type="evidence" value="ECO:0007669"/>
    <property type="project" value="TreeGrafter"/>
</dbReference>
<evidence type="ECO:0000256" key="3">
    <source>
        <dbReference type="ARBA" id="ARBA00038502"/>
    </source>
</evidence>
<accession>A0A9X1XBH1</accession>